<dbReference type="Proteomes" id="UP000036097">
    <property type="component" value="Unassembled WGS sequence"/>
</dbReference>
<dbReference type="EMBL" id="LDOT01000001">
    <property type="protein sequence ID" value="KLV09568.1"/>
    <property type="molecule type" value="Genomic_DNA"/>
</dbReference>
<dbReference type="OrthoDB" id="9878811at2"/>
<dbReference type="RefSeq" id="WP_047876856.1">
    <property type="nucleotide sequence ID" value="NZ_LDOT01000001.1"/>
</dbReference>
<comment type="caution">
    <text evidence="1">The sequence shown here is derived from an EMBL/GenBank/DDBJ whole genome shotgun (WGS) entry which is preliminary data.</text>
</comment>
<protein>
    <submittedName>
        <fullName evidence="1">Uncharacterized protein</fullName>
    </submittedName>
</protein>
<dbReference type="AlphaFoldDB" id="A0A0J1HD57"/>
<dbReference type="STRING" id="1195763.ABT56_00315"/>
<sequence length="299" mass="33142">MAYQMEICDSPEDLHRAFAAFLGAHPALPWQLRDGNANSLCKAVVENTEIGLALGWNAIPNSYKKGIDFYLGEAYAGGPWPGLLNAKCVWQNWSGGRIVWPSAFHFIAGQEYFIVTVMNPNTGECLNYGGGTAVGIGSEHHGIRGKWAAADWFDHNVGFFGAFLGGKKRHHERAYVNNWYMDSGSGHWQPVGGGDPALLPPLLGVWGKNSFYGEGVHDPYEIEKFVFRQSATTVFLPCVMGKMNNGWRPAVDIPYIRFCSMALLSTGDQIDYQGKNWRAFSRCNHQDAEIGFVVLEDDI</sequence>
<proteinExistence type="predicted"/>
<keyword evidence="2" id="KW-1185">Reference proteome</keyword>
<evidence type="ECO:0000313" key="1">
    <source>
        <dbReference type="EMBL" id="KLV09568.1"/>
    </source>
</evidence>
<name>A0A0J1HD57_9GAMM</name>
<accession>A0A0J1HD57</accession>
<evidence type="ECO:0000313" key="2">
    <source>
        <dbReference type="Proteomes" id="UP000036097"/>
    </source>
</evidence>
<gene>
    <name evidence="1" type="ORF">ABT56_00315</name>
</gene>
<organism evidence="1 2">
    <name type="scientific">Photobacterium aquae</name>
    <dbReference type="NCBI Taxonomy" id="1195763"/>
    <lineage>
        <taxon>Bacteria</taxon>
        <taxon>Pseudomonadati</taxon>
        <taxon>Pseudomonadota</taxon>
        <taxon>Gammaproteobacteria</taxon>
        <taxon>Vibrionales</taxon>
        <taxon>Vibrionaceae</taxon>
        <taxon>Photobacterium</taxon>
    </lineage>
</organism>
<dbReference type="PATRIC" id="fig|1195763.3.peg.69"/>
<reference evidence="1 2" key="1">
    <citation type="submission" date="2015-05" db="EMBL/GenBank/DDBJ databases">
        <title>Photobacterium galathea sp. nov.</title>
        <authorList>
            <person name="Machado H."/>
            <person name="Gram L."/>
        </authorList>
    </citation>
    <scope>NUCLEOTIDE SEQUENCE [LARGE SCALE GENOMIC DNA]</scope>
    <source>
        <strain evidence="1 2">CGMCC 1.12159</strain>
    </source>
</reference>